<comment type="caution">
    <text evidence="3">The sequence shown here is derived from an EMBL/GenBank/DDBJ whole genome shotgun (WGS) entry which is preliminary data.</text>
</comment>
<protein>
    <recommendedName>
        <fullName evidence="2">RelA/SpoT domain-containing protein</fullName>
    </recommendedName>
</protein>
<dbReference type="InterPro" id="IPR011990">
    <property type="entry name" value="TPR-like_helical_dom_sf"/>
</dbReference>
<dbReference type="Pfam" id="PF04607">
    <property type="entry name" value="RelA_SpoT"/>
    <property type="match status" value="1"/>
</dbReference>
<evidence type="ECO:0000256" key="1">
    <source>
        <dbReference type="SAM" id="MobiDB-lite"/>
    </source>
</evidence>
<accession>A0A0F9LRB6</accession>
<dbReference type="Gene3D" id="1.10.287.860">
    <property type="entry name" value="Nucleotidyltransferase"/>
    <property type="match status" value="1"/>
</dbReference>
<dbReference type="InterPro" id="IPR041482">
    <property type="entry name" value="LSDAT_prok"/>
</dbReference>
<evidence type="ECO:0000259" key="2">
    <source>
        <dbReference type="SMART" id="SM00954"/>
    </source>
</evidence>
<evidence type="ECO:0000313" key="3">
    <source>
        <dbReference type="EMBL" id="KKM66910.1"/>
    </source>
</evidence>
<dbReference type="SUPFAM" id="SSF48452">
    <property type="entry name" value="TPR-like"/>
    <property type="match status" value="1"/>
</dbReference>
<dbReference type="Pfam" id="PF02026">
    <property type="entry name" value="RyR"/>
    <property type="match status" value="1"/>
</dbReference>
<feature type="domain" description="RelA/SpoT" evidence="2">
    <location>
        <begin position="84"/>
        <end position="223"/>
    </location>
</feature>
<dbReference type="CDD" id="cd05399">
    <property type="entry name" value="NT_Rel-Spo_like"/>
    <property type="match status" value="1"/>
</dbReference>
<dbReference type="InterPro" id="IPR043519">
    <property type="entry name" value="NT_sf"/>
</dbReference>
<dbReference type="GO" id="GO:0015969">
    <property type="term" value="P:guanosine tetraphosphate metabolic process"/>
    <property type="evidence" value="ECO:0007669"/>
    <property type="project" value="InterPro"/>
</dbReference>
<gene>
    <name evidence="3" type="ORF">LCGC14_1476420</name>
</gene>
<dbReference type="Gene3D" id="3.30.460.10">
    <property type="entry name" value="Beta Polymerase, domain 2"/>
    <property type="match status" value="1"/>
</dbReference>
<dbReference type="InterPro" id="IPR003032">
    <property type="entry name" value="Ryanodine_rcpt"/>
</dbReference>
<dbReference type="Gene3D" id="6.20.350.10">
    <property type="match status" value="1"/>
</dbReference>
<dbReference type="SUPFAM" id="SSF81301">
    <property type="entry name" value="Nucleotidyltransferase"/>
    <property type="match status" value="1"/>
</dbReference>
<feature type="region of interest" description="Disordered" evidence="1">
    <location>
        <begin position="1"/>
        <end position="20"/>
    </location>
</feature>
<dbReference type="Pfam" id="PF18171">
    <property type="entry name" value="LSDAT_prok"/>
    <property type="match status" value="1"/>
</dbReference>
<name>A0A0F9LRB6_9ZZZZ</name>
<dbReference type="InterPro" id="IPR007685">
    <property type="entry name" value="RelA_SpoT"/>
</dbReference>
<dbReference type="Gene3D" id="1.25.40.10">
    <property type="entry name" value="Tetratricopeptide repeat domain"/>
    <property type="match status" value="1"/>
</dbReference>
<organism evidence="3">
    <name type="scientific">marine sediment metagenome</name>
    <dbReference type="NCBI Taxonomy" id="412755"/>
    <lineage>
        <taxon>unclassified sequences</taxon>
        <taxon>metagenomes</taxon>
        <taxon>ecological metagenomes</taxon>
    </lineage>
</organism>
<proteinExistence type="predicted"/>
<dbReference type="PANTHER" id="PTHR41773">
    <property type="entry name" value="GTP PYROPHOSPHATASE-RELATED"/>
    <property type="match status" value="1"/>
</dbReference>
<dbReference type="EMBL" id="LAZR01010445">
    <property type="protein sequence ID" value="KKM66910.1"/>
    <property type="molecule type" value="Genomic_DNA"/>
</dbReference>
<reference evidence="3" key="1">
    <citation type="journal article" date="2015" name="Nature">
        <title>Complex archaea that bridge the gap between prokaryotes and eukaryotes.</title>
        <authorList>
            <person name="Spang A."/>
            <person name="Saw J.H."/>
            <person name="Jorgensen S.L."/>
            <person name="Zaremba-Niedzwiedzka K."/>
            <person name="Martijn J."/>
            <person name="Lind A.E."/>
            <person name="van Eijk R."/>
            <person name="Schleper C."/>
            <person name="Guy L."/>
            <person name="Ettema T.J."/>
        </authorList>
    </citation>
    <scope>NUCLEOTIDE SEQUENCE</scope>
</reference>
<dbReference type="PANTHER" id="PTHR41773:SF1">
    <property type="entry name" value="RELA_SPOT DOMAIN-CONTAINING PROTEIN"/>
    <property type="match status" value="1"/>
</dbReference>
<dbReference type="AlphaFoldDB" id="A0A0F9LRB6"/>
<dbReference type="SMART" id="SM00954">
    <property type="entry name" value="RelA_SpoT"/>
    <property type="match status" value="1"/>
</dbReference>
<sequence>MARASRARKPGSSVTRKRRSPSLARLNMDQMSRRTLGLGDREWVHSWIQWYGVRRPRYVVYSRILEAVLKAGAKRHAPLAIVQTRAKDVAGYAGKLQRQLTKYRQTDDRGRLKHPLTDLCGGRVITHTLTQMKVMCQFVEEHFDVDEANSVDVATRLQTSQFGYRSVHYIVRFKPGVFPRRGVPIGVPRSLYGLDAEIQIRTLLEHTWADIEHDVCYKNSFKVPEKWEREYARLAAILEDADDAFCRIEYELSAYAANYEAYMSKEQVREEIAKAEVILGVDPQNAEVAHRIARLAMCVGDWAKVVRTLSPFVGLEMPPLLRDLGIAKCKRSKRGGRTYSQGQKLLERAIELAPTDSDAMASLGGTWRGLDDEKAMGEANPTDPYPLGNYLVYEIARREDLSSVAFAKPSIDAAIERCRDQADVGMNMPWAFYDMGKFELLLNRPYKSLACYAKAVACTTSKGMIESSLANIRKLAVVGSELQAMDWVDLFLVLAAARFPTGRPPRRLASRAGRRRRPVRGPVVLVTGACSKDDERHMAAYGGMLLRAFKGFRGTVISGGTKYGVARLVGDIGAAYRGDLRTLGYVPYKAVADRDKRRYHEIRETKTDDFSPLEPLQAWADVLASDIPADQVKLLAIGGGDISAVECRIALALGATVGVLQGSGRAASRLLDDPDWQESAGLLTLPADAMTVHEFIRPSAPQLPEGIRQTMGKAIHEEYLKGQEGKIKSEQPSLAEWDKLLGHLKESNCQQADHIRAKLERLGYTIRKVKKGKPVRVRKLGRRQIEIMAEWEHGRWNVERIVDGWSYGPKDVDRKISPYLKPWAELPEDIKDYDRDTVSKIPEFLAEVGLEIHRT</sequence>